<evidence type="ECO:0000259" key="7">
    <source>
        <dbReference type="Pfam" id="PF10337"/>
    </source>
</evidence>
<accession>A0A1G4MH74</accession>
<feature type="transmembrane region" description="Helical" evidence="6">
    <location>
        <begin position="152"/>
        <end position="172"/>
    </location>
</feature>
<dbReference type="PANTHER" id="PTHR47804:SF4">
    <property type="entry name" value="AFR661WP"/>
    <property type="match status" value="1"/>
</dbReference>
<dbReference type="InterPro" id="IPR049453">
    <property type="entry name" value="Memb_transporter_dom"/>
</dbReference>
<dbReference type="OMA" id="VTWPAFV"/>
<organism evidence="9 10">
    <name type="scientific">Lachancea fermentati</name>
    <name type="common">Zygosaccharomyces fermentati</name>
    <dbReference type="NCBI Taxonomy" id="4955"/>
    <lineage>
        <taxon>Eukaryota</taxon>
        <taxon>Fungi</taxon>
        <taxon>Dikarya</taxon>
        <taxon>Ascomycota</taxon>
        <taxon>Saccharomycotina</taxon>
        <taxon>Saccharomycetes</taxon>
        <taxon>Saccharomycetales</taxon>
        <taxon>Saccharomycetaceae</taxon>
        <taxon>Lachancea</taxon>
    </lineage>
</organism>
<feature type="transmembrane region" description="Helical" evidence="6">
    <location>
        <begin position="757"/>
        <end position="779"/>
    </location>
</feature>
<feature type="transmembrane region" description="Helical" evidence="6">
    <location>
        <begin position="671"/>
        <end position="691"/>
    </location>
</feature>
<evidence type="ECO:0000256" key="1">
    <source>
        <dbReference type="ARBA" id="ARBA00004141"/>
    </source>
</evidence>
<comment type="subcellular location">
    <subcellularLocation>
        <location evidence="1">Membrane</location>
        <topology evidence="1">Multi-pass membrane protein</topology>
    </subcellularLocation>
</comment>
<evidence type="ECO:0000256" key="6">
    <source>
        <dbReference type="SAM" id="Phobius"/>
    </source>
</evidence>
<reference evidence="9 10" key="1">
    <citation type="submission" date="2016-03" db="EMBL/GenBank/DDBJ databases">
        <authorList>
            <person name="Devillers H."/>
        </authorList>
    </citation>
    <scope>NUCLEOTIDE SEQUENCE [LARGE SCALE GENOMIC DNA]</scope>
    <source>
        <strain evidence="9">CBS 6772</strain>
    </source>
</reference>
<dbReference type="GO" id="GO:0016020">
    <property type="term" value="C:membrane"/>
    <property type="evidence" value="ECO:0007669"/>
    <property type="project" value="UniProtKB-SubCell"/>
</dbReference>
<dbReference type="InterPro" id="IPR018823">
    <property type="entry name" value="ArAE_2_N"/>
</dbReference>
<feature type="transmembrane region" description="Helical" evidence="6">
    <location>
        <begin position="184"/>
        <end position="201"/>
    </location>
</feature>
<name>A0A1G4MH74_LACFM</name>
<dbReference type="PRINTS" id="PR02047">
    <property type="entry name" value="BREFELDNASP4"/>
</dbReference>
<dbReference type="Pfam" id="PF10337">
    <property type="entry name" value="ArAE_2_N"/>
    <property type="match status" value="1"/>
</dbReference>
<dbReference type="Pfam" id="PF13515">
    <property type="entry name" value="FUSC_2"/>
    <property type="match status" value="1"/>
</dbReference>
<feature type="region of interest" description="Disordered" evidence="5">
    <location>
        <begin position="1074"/>
        <end position="1103"/>
    </location>
</feature>
<evidence type="ECO:0000256" key="3">
    <source>
        <dbReference type="ARBA" id="ARBA00022989"/>
    </source>
</evidence>
<evidence type="ECO:0000256" key="2">
    <source>
        <dbReference type="ARBA" id="ARBA00022692"/>
    </source>
</evidence>
<feature type="transmembrane region" description="Helical" evidence="6">
    <location>
        <begin position="624"/>
        <end position="641"/>
    </location>
</feature>
<keyword evidence="4 6" id="KW-0472">Membrane</keyword>
<feature type="transmembrane region" description="Helical" evidence="6">
    <location>
        <begin position="120"/>
        <end position="140"/>
    </location>
</feature>
<dbReference type="OrthoDB" id="68611at2759"/>
<dbReference type="AlphaFoldDB" id="A0A1G4MH74"/>
<dbReference type="InterPro" id="IPR023244">
    <property type="entry name" value="Brefeldin_A-sensitivity_4"/>
</dbReference>
<dbReference type="STRING" id="4955.A0A1G4MH74"/>
<evidence type="ECO:0000313" key="10">
    <source>
        <dbReference type="Proteomes" id="UP000190831"/>
    </source>
</evidence>
<sequence length="1200" mass="136522">MSNGRMKGNKVVKFLKQQFPCNRVLVKRIFKSTVHATVAFIFCLIPKVRERLGNEPAMLPLIAVIVHPGRRASATIQGAVNCITGLLFGLAYSLLGRFIAQRCLGNSWSILTEREQYHSHYQRFESALAILAIFEMAMLFFHGWMRSVSHHYFSIVFPLFLVVHFAFMAPLTESPATIAKAFSVPFYLGIAMSIFWNLLLFPEFGSTYLGNATVDALNEIHKSIDSAIEFFISIDSSDPSLLMYNVEPISLAKLLKLKESIDSKVSNCTLVLDECIYEISYPYVSPSELKNVIQNFKHLCMYISALVNACQLEFILLGREKHGNIEHDLLKIETEKEMSHADSKRLLNVLRRMKGPIYHLHKTLSKSIYIIKVALAYSHDVNLKNVQIQEIFSDEVFPSYKLKKEIPQSLDFEQYINELENAVIEFDLKFREEMIHLDENLLTPKDEMFLLSSFLMNFKETTNSVVAIMKETKNIFEIRKKQEAKGWLKGKSLWFNFLRNYEDFKKWVGGTSHSRNITESQSLNGGVIENNYRPPADMAVMRPHAEEEEVLSQQRANYVNFEHSEPNLPQTTKFTTTDSAFDVSSSSTKEKKSYAFKNRLSYWLIKSLIFCDSFYNRNREHFRFGLQVTIALMLASFPMFIPKARQWYIDIRGTWVGFVCILAMEPSVGGTFWVFFLRGVGVVIGAAWGYLSYVAGVHQTNPYLETVITIFGAVPGFYFLLGSPYVKAAIIQIISIYIVMLAAILPSNNQGSILANFGKRCLAVGYGGGIAVIVQVTLFPIKARDQLNEEISFVAGCISEMEMLVASGLEGQSLKSSLTEDRYQRSSRISQSAKSALVRATAYKGLTRQEPRLKGEYTELENVFTQIIFIQRQIIDRMDNIVLLRKQYGSAIIEELNHLVYPYRRQFVASIACLMRAVQEAIINKTPLPQFVPSARIAHRRLINKVRETLKVRYRSQIGNLRPREMVDLYQHDNASTEEGAEYEGLSMVAKRPARNSLPPHEYILKEKFLSWNASTAAMEEVIEYIEELVELTKILVGVNEFKYGFLSRPLYEDWAADAVVGFEDFVNRKKQDNQARYPSPYTHSLSSAISEGDENSSDAELEREGPVALNADARFDPDGIDLAHIASHKSKNSFEVQSLPKGFRKRVYSIGSRIAAEENLTNISKTRTLGDTDDQAIHDNSDSDEELPLALKRMISKTR</sequence>
<feature type="domain" description="Integral membrane bound transporter" evidence="8">
    <location>
        <begin position="650"/>
        <end position="774"/>
    </location>
</feature>
<feature type="transmembrane region" description="Helical" evidence="6">
    <location>
        <begin position="728"/>
        <end position="745"/>
    </location>
</feature>
<evidence type="ECO:0000259" key="8">
    <source>
        <dbReference type="Pfam" id="PF13515"/>
    </source>
</evidence>
<evidence type="ECO:0000256" key="5">
    <source>
        <dbReference type="SAM" id="MobiDB-lite"/>
    </source>
</evidence>
<proteinExistence type="predicted"/>
<keyword evidence="2 6" id="KW-0812">Transmembrane</keyword>
<gene>
    <name evidence="9" type="ORF">LAFE_0G02454G</name>
</gene>
<evidence type="ECO:0000256" key="4">
    <source>
        <dbReference type="ARBA" id="ARBA00023136"/>
    </source>
</evidence>
<feature type="transmembrane region" description="Helical" evidence="6">
    <location>
        <begin position="79"/>
        <end position="100"/>
    </location>
</feature>
<dbReference type="InterPro" id="IPR052430">
    <property type="entry name" value="IVT-Associated"/>
</dbReference>
<protein>
    <submittedName>
        <fullName evidence="9">LAFE_0G02454g1_1</fullName>
    </submittedName>
</protein>
<evidence type="ECO:0000313" key="9">
    <source>
        <dbReference type="EMBL" id="SCW03078.1"/>
    </source>
</evidence>
<feature type="transmembrane region" description="Helical" evidence="6">
    <location>
        <begin position="703"/>
        <end position="721"/>
    </location>
</feature>
<feature type="domain" description="Putative ER transporter 6TM N-terminal" evidence="7">
    <location>
        <begin position="22"/>
        <end position="337"/>
    </location>
</feature>
<keyword evidence="10" id="KW-1185">Reference proteome</keyword>
<dbReference type="PANTHER" id="PTHR47804">
    <property type="entry name" value="60S RIBOSOMAL PROTEIN L19"/>
    <property type="match status" value="1"/>
</dbReference>
<dbReference type="EMBL" id="LT598486">
    <property type="protein sequence ID" value="SCW03078.1"/>
    <property type="molecule type" value="Genomic_DNA"/>
</dbReference>
<keyword evidence="3 6" id="KW-1133">Transmembrane helix</keyword>
<dbReference type="Proteomes" id="UP000190831">
    <property type="component" value="Chromosome G"/>
</dbReference>